<reference evidence="2 3" key="1">
    <citation type="journal article" date="2019" name="Int. J. Syst. Evol. Microbiol.">
        <title>The Global Catalogue of Microorganisms (GCM) 10K type strain sequencing project: providing services to taxonomists for standard genome sequencing and annotation.</title>
        <authorList>
            <consortium name="The Broad Institute Genomics Platform"/>
            <consortium name="The Broad Institute Genome Sequencing Center for Infectious Disease"/>
            <person name="Wu L."/>
            <person name="Ma J."/>
        </authorList>
    </citation>
    <scope>NUCLEOTIDE SEQUENCE [LARGE SCALE GENOMIC DNA]</scope>
    <source>
        <strain evidence="2 3">JCM 15592</strain>
    </source>
</reference>
<organism evidence="2 3">
    <name type="scientific">Nostocoides veronense</name>
    <dbReference type="NCBI Taxonomy" id="330836"/>
    <lineage>
        <taxon>Bacteria</taxon>
        <taxon>Bacillati</taxon>
        <taxon>Actinomycetota</taxon>
        <taxon>Actinomycetes</taxon>
        <taxon>Micrococcales</taxon>
        <taxon>Intrasporangiaceae</taxon>
        <taxon>Nostocoides</taxon>
    </lineage>
</organism>
<comment type="caution">
    <text evidence="2">The sequence shown here is derived from an EMBL/GenBank/DDBJ whole genome shotgun (WGS) entry which is preliminary data.</text>
</comment>
<feature type="coiled-coil region" evidence="1">
    <location>
        <begin position="34"/>
        <end position="61"/>
    </location>
</feature>
<sequence length="318" mass="31854">MIDFRYHVVSLASVLIALAVGIVLGAGPLKEGISDSLNQQVTSLRAEKADLRSELEAAQSTVKVQENFADAQLSRMVAGRLADRSITLVALPGTADALLSDTEDTLGAAGATLIGPIDLPQAWTDPSEAAASTRSQLAAQLAPTLGLAEDASLDAVLGTVLLAKLPATPDDQTNSISEIARQAAWNTLADAGLVSGVLPTDRGSLVVVLSPATAATTATTSTDTAAPYAAQAKLVAALDDASDGSVIVGQVDPAAADSSSLIAAARDASGVRQRVSTVDNAESAVGQASTVGALVEQLAGRSGQYGLAAGARSAFAAG</sequence>
<dbReference type="Pfam" id="PF11382">
    <property type="entry name" value="MctB"/>
    <property type="match status" value="1"/>
</dbReference>
<name>A0ABN2L858_9MICO</name>
<evidence type="ECO:0000313" key="2">
    <source>
        <dbReference type="EMBL" id="GAA1778766.1"/>
    </source>
</evidence>
<dbReference type="InterPro" id="IPR021522">
    <property type="entry name" value="MctB"/>
</dbReference>
<dbReference type="EMBL" id="BAAAPO010000001">
    <property type="protein sequence ID" value="GAA1778766.1"/>
    <property type="molecule type" value="Genomic_DNA"/>
</dbReference>
<keyword evidence="1" id="KW-0175">Coiled coil</keyword>
<proteinExistence type="predicted"/>
<accession>A0ABN2L858</accession>
<keyword evidence="3" id="KW-1185">Reference proteome</keyword>
<evidence type="ECO:0000313" key="3">
    <source>
        <dbReference type="Proteomes" id="UP001499938"/>
    </source>
</evidence>
<dbReference type="RefSeq" id="WP_344079522.1">
    <property type="nucleotide sequence ID" value="NZ_BAAAPO010000001.1"/>
</dbReference>
<evidence type="ECO:0000256" key="1">
    <source>
        <dbReference type="SAM" id="Coils"/>
    </source>
</evidence>
<protein>
    <submittedName>
        <fullName evidence="2">Copper transporter</fullName>
    </submittedName>
</protein>
<gene>
    <name evidence="2" type="ORF">GCM10009811_00260</name>
</gene>
<dbReference type="Proteomes" id="UP001499938">
    <property type="component" value="Unassembled WGS sequence"/>
</dbReference>